<dbReference type="InterPro" id="IPR002052">
    <property type="entry name" value="DNA_methylase_N6_adenine_CS"/>
</dbReference>
<dbReference type="AlphaFoldDB" id="A0A318MXP6"/>
<evidence type="ECO:0000256" key="1">
    <source>
        <dbReference type="ARBA" id="ARBA00022490"/>
    </source>
</evidence>
<comment type="function">
    <text evidence="6">Specifically methylates the adenine in position 37 of tRNA(1)(Val) (anticodon cmo5UAC).</text>
</comment>
<dbReference type="PANTHER" id="PTHR47739">
    <property type="entry name" value="TRNA1(VAL) (ADENINE(37)-N6)-METHYLTRANSFERASE"/>
    <property type="match status" value="1"/>
</dbReference>
<sequence length="266" mass="30909">MLSHQINLSLVKYCEECNVSSLKKGGFTFKRFFVGHDKSPMKVTTDSCLLGAWVPINPKIESVLDIGTGCGIIALMLAQRLEQQCCQIDAVDIDNNAIKQCQENIQQSPFKQVKSYLSDINQFRQDVTDYYDLIITNPPYFQPAVNCRNQPRQLARYTESLNFEQLIFTVKRLLKSEGKFCLVLPYHIADTFKYMCEANQLFMAQRLNVRYMMTRPISLSLMCFTKQYEPSVYSELCMRNNDGSYTNDFRKLLTDFYLFRSKIKID</sequence>
<dbReference type="Gene3D" id="3.40.50.150">
    <property type="entry name" value="Vaccinia Virus protein VP39"/>
    <property type="match status" value="1"/>
</dbReference>
<name>A0A318MXP6_FRIPE</name>
<keyword evidence="4 6" id="KW-0949">S-adenosyl-L-methionine</keyword>
<dbReference type="Proteomes" id="UP000247838">
    <property type="component" value="Unassembled WGS sequence"/>
</dbReference>
<dbReference type="GO" id="GO:0032259">
    <property type="term" value="P:methylation"/>
    <property type="evidence" value="ECO:0007669"/>
    <property type="project" value="UniProtKB-KW"/>
</dbReference>
<dbReference type="CDD" id="cd02440">
    <property type="entry name" value="AdoMet_MTases"/>
    <property type="match status" value="1"/>
</dbReference>
<dbReference type="EMBL" id="QGLM01000013">
    <property type="protein sequence ID" value="PXY95317.1"/>
    <property type="molecule type" value="Genomic_DNA"/>
</dbReference>
<comment type="similarity">
    <text evidence="6">Belongs to the methyltransferase superfamily. tRNA (adenine-N(6)-)-methyltransferase family.</text>
</comment>
<keyword evidence="1 6" id="KW-0963">Cytoplasm</keyword>
<organism evidence="8 9">
    <name type="scientific">Frischella perrara</name>
    <dbReference type="NCBI Taxonomy" id="1267021"/>
    <lineage>
        <taxon>Bacteria</taxon>
        <taxon>Pseudomonadati</taxon>
        <taxon>Pseudomonadota</taxon>
        <taxon>Gammaproteobacteria</taxon>
        <taxon>Orbales</taxon>
        <taxon>Orbaceae</taxon>
        <taxon>Frischella</taxon>
    </lineage>
</organism>
<dbReference type="PROSITE" id="PS00092">
    <property type="entry name" value="N6_MTASE"/>
    <property type="match status" value="1"/>
</dbReference>
<evidence type="ECO:0000256" key="3">
    <source>
        <dbReference type="ARBA" id="ARBA00022679"/>
    </source>
</evidence>
<dbReference type="GO" id="GO:0016430">
    <property type="term" value="F:tRNA (adenine-N6)-methyltransferase activity"/>
    <property type="evidence" value="ECO:0007669"/>
    <property type="project" value="UniProtKB-UniRule"/>
</dbReference>
<reference evidence="8 9" key="1">
    <citation type="submission" date="2018-05" db="EMBL/GenBank/DDBJ databases">
        <title>Reference genomes for bee gut microbiota database.</title>
        <authorList>
            <person name="Ellegaard K.M."/>
        </authorList>
    </citation>
    <scope>NUCLEOTIDE SEQUENCE [LARGE SCALE GENOMIC DNA]</scope>
    <source>
        <strain evidence="8 9">ESL0167</strain>
    </source>
</reference>
<evidence type="ECO:0000313" key="8">
    <source>
        <dbReference type="EMBL" id="PXY95317.1"/>
    </source>
</evidence>
<evidence type="ECO:0000256" key="4">
    <source>
        <dbReference type="ARBA" id="ARBA00022691"/>
    </source>
</evidence>
<dbReference type="PANTHER" id="PTHR47739:SF1">
    <property type="entry name" value="TRNA1(VAL) (ADENINE(37)-N6)-METHYLTRANSFERASE"/>
    <property type="match status" value="1"/>
</dbReference>
<evidence type="ECO:0000256" key="6">
    <source>
        <dbReference type="HAMAP-Rule" id="MF_01872"/>
    </source>
</evidence>
<evidence type="ECO:0000256" key="2">
    <source>
        <dbReference type="ARBA" id="ARBA00022603"/>
    </source>
</evidence>
<evidence type="ECO:0000313" key="9">
    <source>
        <dbReference type="Proteomes" id="UP000247838"/>
    </source>
</evidence>
<dbReference type="GO" id="GO:0008033">
    <property type="term" value="P:tRNA processing"/>
    <property type="evidence" value="ECO:0007669"/>
    <property type="project" value="UniProtKB-UniRule"/>
</dbReference>
<comment type="catalytic activity">
    <reaction evidence="6">
        <text>adenosine(37) in tRNA1(Val) + S-adenosyl-L-methionine = N(6)-methyladenosine(37) in tRNA1(Val) + S-adenosyl-L-homocysteine + H(+)</text>
        <dbReference type="Rhea" id="RHEA:43160"/>
        <dbReference type="Rhea" id="RHEA-COMP:10369"/>
        <dbReference type="Rhea" id="RHEA-COMP:10370"/>
        <dbReference type="ChEBI" id="CHEBI:15378"/>
        <dbReference type="ChEBI" id="CHEBI:57856"/>
        <dbReference type="ChEBI" id="CHEBI:59789"/>
        <dbReference type="ChEBI" id="CHEBI:74411"/>
        <dbReference type="ChEBI" id="CHEBI:74449"/>
        <dbReference type="EC" id="2.1.1.223"/>
    </reaction>
</comment>
<dbReference type="SUPFAM" id="SSF53335">
    <property type="entry name" value="S-adenosyl-L-methionine-dependent methyltransferases"/>
    <property type="match status" value="1"/>
</dbReference>
<feature type="domain" description="Methyltransferase" evidence="7">
    <location>
        <begin position="62"/>
        <end position="202"/>
    </location>
</feature>
<keyword evidence="5 6" id="KW-0819">tRNA processing</keyword>
<accession>A0A318MXP6</accession>
<gene>
    <name evidence="8" type="ORF">DKK76_05935</name>
</gene>
<keyword evidence="3 6" id="KW-0808">Transferase</keyword>
<comment type="subcellular location">
    <subcellularLocation>
        <location evidence="6">Cytoplasm</location>
    </subcellularLocation>
</comment>
<protein>
    <recommendedName>
        <fullName evidence="6">tRNA1(Val) (adenine(37)-N6)-methyltransferase</fullName>
        <ecNumber evidence="6">2.1.1.223</ecNumber>
    </recommendedName>
    <alternativeName>
        <fullName evidence="6">tRNA m6A37 methyltransferase</fullName>
    </alternativeName>
</protein>
<evidence type="ECO:0000259" key="7">
    <source>
        <dbReference type="Pfam" id="PF13847"/>
    </source>
</evidence>
<dbReference type="HAMAP" id="MF_01872">
    <property type="entry name" value="tRNA_methyltr_YfiC"/>
    <property type="match status" value="1"/>
</dbReference>
<proteinExistence type="inferred from homology"/>
<keyword evidence="2 6" id="KW-0489">Methyltransferase</keyword>
<dbReference type="InterPro" id="IPR025714">
    <property type="entry name" value="Methyltranfer_dom"/>
</dbReference>
<dbReference type="EC" id="2.1.1.223" evidence="6"/>
<dbReference type="GO" id="GO:0003676">
    <property type="term" value="F:nucleic acid binding"/>
    <property type="evidence" value="ECO:0007669"/>
    <property type="project" value="InterPro"/>
</dbReference>
<comment type="caution">
    <text evidence="8">The sequence shown here is derived from an EMBL/GenBank/DDBJ whole genome shotgun (WGS) entry which is preliminary data.</text>
</comment>
<dbReference type="InterPro" id="IPR050210">
    <property type="entry name" value="tRNA_Adenine-N(6)_MTase"/>
</dbReference>
<dbReference type="GO" id="GO:0005737">
    <property type="term" value="C:cytoplasm"/>
    <property type="evidence" value="ECO:0007669"/>
    <property type="project" value="UniProtKB-SubCell"/>
</dbReference>
<dbReference type="Pfam" id="PF13847">
    <property type="entry name" value="Methyltransf_31"/>
    <property type="match status" value="1"/>
</dbReference>
<evidence type="ECO:0000256" key="5">
    <source>
        <dbReference type="ARBA" id="ARBA00022694"/>
    </source>
</evidence>
<dbReference type="InterPro" id="IPR029063">
    <property type="entry name" value="SAM-dependent_MTases_sf"/>
</dbReference>
<dbReference type="InterPro" id="IPR022882">
    <property type="entry name" value="tRNA_adenine-N6_MeTrfase"/>
</dbReference>